<sequence>MQNSFHCGIEVNVEQLLLFCGTFNVGAKAPPLDSLRPWLFLDHQLCHIYVITLQEIVELNAKHFILTDDTNQKLWNQKILDELGNNFDMV</sequence>
<name>A0A5J4WAU1_9EUKA</name>
<dbReference type="GO" id="GO:0004439">
    <property type="term" value="F:phosphatidylinositol-4,5-bisphosphate 5-phosphatase activity"/>
    <property type="evidence" value="ECO:0007669"/>
    <property type="project" value="TreeGrafter"/>
</dbReference>
<feature type="domain" description="Inositol polyphosphate-related phosphatase" evidence="1">
    <location>
        <begin position="21"/>
        <end position="85"/>
    </location>
</feature>
<dbReference type="AlphaFoldDB" id="A0A5J4WAU1"/>
<evidence type="ECO:0000313" key="2">
    <source>
        <dbReference type="EMBL" id="KAA6391642.1"/>
    </source>
</evidence>
<dbReference type="GO" id="GO:0046856">
    <property type="term" value="P:phosphatidylinositol dephosphorylation"/>
    <property type="evidence" value="ECO:0007669"/>
    <property type="project" value="InterPro"/>
</dbReference>
<proteinExistence type="predicted"/>
<dbReference type="GO" id="GO:0016020">
    <property type="term" value="C:membrane"/>
    <property type="evidence" value="ECO:0007669"/>
    <property type="project" value="TreeGrafter"/>
</dbReference>
<reference evidence="2 3" key="1">
    <citation type="submission" date="2019-03" db="EMBL/GenBank/DDBJ databases">
        <title>Single cell metagenomics reveals metabolic interactions within the superorganism composed of flagellate Streblomastix strix and complex community of Bacteroidetes bacteria on its surface.</title>
        <authorList>
            <person name="Treitli S.C."/>
            <person name="Kolisko M."/>
            <person name="Husnik F."/>
            <person name="Keeling P."/>
            <person name="Hampl V."/>
        </authorList>
    </citation>
    <scope>NUCLEOTIDE SEQUENCE [LARGE SCALE GENOMIC DNA]</scope>
    <source>
        <strain evidence="2">ST1C</strain>
    </source>
</reference>
<dbReference type="SUPFAM" id="SSF56219">
    <property type="entry name" value="DNase I-like"/>
    <property type="match status" value="1"/>
</dbReference>
<dbReference type="Gene3D" id="3.60.10.10">
    <property type="entry name" value="Endonuclease/exonuclease/phosphatase"/>
    <property type="match status" value="1"/>
</dbReference>
<dbReference type="Proteomes" id="UP000324800">
    <property type="component" value="Unassembled WGS sequence"/>
</dbReference>
<dbReference type="InterPro" id="IPR000300">
    <property type="entry name" value="IPPc"/>
</dbReference>
<dbReference type="Pfam" id="PF22669">
    <property type="entry name" value="Exo_endo_phos2"/>
    <property type="match status" value="1"/>
</dbReference>
<dbReference type="PANTHER" id="PTHR11200">
    <property type="entry name" value="INOSITOL 5-PHOSPHATASE"/>
    <property type="match status" value="1"/>
</dbReference>
<dbReference type="InterPro" id="IPR046985">
    <property type="entry name" value="IP5"/>
</dbReference>
<comment type="caution">
    <text evidence="2">The sequence shown here is derived from an EMBL/GenBank/DDBJ whole genome shotgun (WGS) entry which is preliminary data.</text>
</comment>
<gene>
    <name evidence="2" type="ORF">EZS28_012830</name>
</gene>
<evidence type="ECO:0000313" key="3">
    <source>
        <dbReference type="Proteomes" id="UP000324800"/>
    </source>
</evidence>
<dbReference type="PANTHER" id="PTHR11200:SF257">
    <property type="entry name" value="PHOSPHOINOSITIDE 5-PHOSPHATASE"/>
    <property type="match status" value="1"/>
</dbReference>
<dbReference type="EMBL" id="SNRW01002813">
    <property type="protein sequence ID" value="KAA6391642.1"/>
    <property type="molecule type" value="Genomic_DNA"/>
</dbReference>
<protein>
    <recommendedName>
        <fullName evidence="1">Inositol polyphosphate-related phosphatase domain-containing protein</fullName>
    </recommendedName>
</protein>
<organism evidence="2 3">
    <name type="scientific">Streblomastix strix</name>
    <dbReference type="NCBI Taxonomy" id="222440"/>
    <lineage>
        <taxon>Eukaryota</taxon>
        <taxon>Metamonada</taxon>
        <taxon>Preaxostyla</taxon>
        <taxon>Oxymonadida</taxon>
        <taxon>Streblomastigidae</taxon>
        <taxon>Streblomastix</taxon>
    </lineage>
</organism>
<dbReference type="OrthoDB" id="62798at2759"/>
<evidence type="ECO:0000259" key="1">
    <source>
        <dbReference type="Pfam" id="PF22669"/>
    </source>
</evidence>
<accession>A0A5J4WAU1</accession>
<dbReference type="GO" id="GO:0043813">
    <property type="term" value="F:phosphatidylinositol-3,5-bisphosphate 5-phosphatase activity"/>
    <property type="evidence" value="ECO:0007669"/>
    <property type="project" value="TreeGrafter"/>
</dbReference>
<dbReference type="GO" id="GO:0005737">
    <property type="term" value="C:cytoplasm"/>
    <property type="evidence" value="ECO:0007669"/>
    <property type="project" value="TreeGrafter"/>
</dbReference>
<dbReference type="InterPro" id="IPR036691">
    <property type="entry name" value="Endo/exonu/phosph_ase_sf"/>
</dbReference>